<dbReference type="Gene3D" id="3.10.20.90">
    <property type="entry name" value="Phosphatidylinositol 3-kinase Catalytic Subunit, Chain A, domain 1"/>
    <property type="match status" value="1"/>
</dbReference>
<reference evidence="15 16" key="1">
    <citation type="journal article" date="2013" name="Nature">
        <title>Insights into bilaterian evolution from three spiralian genomes.</title>
        <authorList>
            <person name="Simakov O."/>
            <person name="Marletaz F."/>
            <person name="Cho S.J."/>
            <person name="Edsinger-Gonzales E."/>
            <person name="Havlak P."/>
            <person name="Hellsten U."/>
            <person name="Kuo D.H."/>
            <person name="Larsson T."/>
            <person name="Lv J."/>
            <person name="Arendt D."/>
            <person name="Savage R."/>
            <person name="Osoegawa K."/>
            <person name="de Jong P."/>
            <person name="Grimwood J."/>
            <person name="Chapman J.A."/>
            <person name="Shapiro H."/>
            <person name="Aerts A."/>
            <person name="Otillar R.P."/>
            <person name="Terry A.Y."/>
            <person name="Boore J.L."/>
            <person name="Grigoriev I.V."/>
            <person name="Lindberg D.R."/>
            <person name="Seaver E.C."/>
            <person name="Weisblat D.A."/>
            <person name="Putnam N.H."/>
            <person name="Rokhsar D.S."/>
        </authorList>
    </citation>
    <scope>NUCLEOTIDE SEQUENCE [LARGE SCALE GENOMIC DNA]</scope>
</reference>
<gene>
    <name evidence="15" type="ORF">LOTGIDRAFT_132462</name>
</gene>
<dbReference type="HOGENOM" id="CLU_001060_7_1_1"/>
<dbReference type="GO" id="GO:0006508">
    <property type="term" value="P:proteolysis"/>
    <property type="evidence" value="ECO:0007669"/>
    <property type="project" value="UniProtKB-KW"/>
</dbReference>
<proteinExistence type="inferred from homology"/>
<feature type="compositionally biased region" description="Polar residues" evidence="12">
    <location>
        <begin position="875"/>
        <end position="886"/>
    </location>
</feature>
<dbReference type="Pfam" id="PF00443">
    <property type="entry name" value="UCH"/>
    <property type="match status" value="1"/>
</dbReference>
<dbReference type="InterPro" id="IPR006615">
    <property type="entry name" value="Pept_C19_DUSP"/>
</dbReference>
<dbReference type="KEGG" id="lgi:LOTGIDRAFT_132462"/>
<dbReference type="AlphaFoldDB" id="V3ZTQ9"/>
<evidence type="ECO:0000256" key="8">
    <source>
        <dbReference type="ARBA" id="ARBA00022801"/>
    </source>
</evidence>
<dbReference type="InterPro" id="IPR001394">
    <property type="entry name" value="Peptidase_C19_UCH"/>
</dbReference>
<evidence type="ECO:0000256" key="12">
    <source>
        <dbReference type="SAM" id="MobiDB-lite"/>
    </source>
</evidence>
<name>V3ZTQ9_LOTGI</name>
<keyword evidence="9 11" id="KW-0788">Thiol protease</keyword>
<feature type="compositionally biased region" description="Acidic residues" evidence="12">
    <location>
        <begin position="620"/>
        <end position="629"/>
    </location>
</feature>
<dbReference type="EC" id="3.4.19.12" evidence="11"/>
<evidence type="ECO:0000313" key="16">
    <source>
        <dbReference type="Proteomes" id="UP000030746"/>
    </source>
</evidence>
<keyword evidence="8 11" id="KW-0378">Hydrolase</keyword>
<dbReference type="PANTHER" id="PTHR21646">
    <property type="entry name" value="UBIQUITIN CARBOXYL-TERMINAL HYDROLASE"/>
    <property type="match status" value="1"/>
</dbReference>
<dbReference type="GO" id="GO:0016579">
    <property type="term" value="P:protein deubiquitination"/>
    <property type="evidence" value="ECO:0007669"/>
    <property type="project" value="InterPro"/>
</dbReference>
<dbReference type="InterPro" id="IPR028889">
    <property type="entry name" value="USP"/>
</dbReference>
<feature type="compositionally biased region" description="Acidic residues" evidence="12">
    <location>
        <begin position="593"/>
        <end position="602"/>
    </location>
</feature>
<evidence type="ECO:0000259" key="13">
    <source>
        <dbReference type="PROSITE" id="PS50235"/>
    </source>
</evidence>
<accession>V3ZTQ9</accession>
<dbReference type="PROSITE" id="PS51283">
    <property type="entry name" value="DUSP"/>
    <property type="match status" value="1"/>
</dbReference>
<dbReference type="PROSITE" id="PS00973">
    <property type="entry name" value="USP_2"/>
    <property type="match status" value="1"/>
</dbReference>
<comment type="catalytic activity">
    <reaction evidence="1 11">
        <text>Thiol-dependent hydrolysis of ester, thioester, amide, peptide and isopeptide bonds formed by the C-terminal Gly of ubiquitin (a 76-residue protein attached to proteins as an intracellular targeting signal).</text>
        <dbReference type="EC" id="3.4.19.12"/>
    </reaction>
</comment>
<evidence type="ECO:0000259" key="14">
    <source>
        <dbReference type="PROSITE" id="PS51283"/>
    </source>
</evidence>
<keyword evidence="6 11" id="KW-0645">Protease</keyword>
<dbReference type="InterPro" id="IPR050185">
    <property type="entry name" value="Ub_carboxyl-term_hydrolase"/>
</dbReference>
<evidence type="ECO:0000313" key="15">
    <source>
        <dbReference type="EMBL" id="ESO84311.1"/>
    </source>
</evidence>
<dbReference type="OrthoDB" id="265776at2759"/>
<evidence type="ECO:0000256" key="1">
    <source>
        <dbReference type="ARBA" id="ARBA00000707"/>
    </source>
</evidence>
<comment type="subcellular location">
    <subcellularLocation>
        <location evidence="3">Cytoplasm</location>
    </subcellularLocation>
    <subcellularLocation>
        <location evidence="2">Nucleus</location>
    </subcellularLocation>
</comment>
<dbReference type="CTD" id="20233317"/>
<evidence type="ECO:0000256" key="11">
    <source>
        <dbReference type="RuleBase" id="RU366025"/>
    </source>
</evidence>
<dbReference type="Pfam" id="PF14836">
    <property type="entry name" value="Ubiquitin_3"/>
    <property type="match status" value="1"/>
</dbReference>
<evidence type="ECO:0000256" key="7">
    <source>
        <dbReference type="ARBA" id="ARBA00022786"/>
    </source>
</evidence>
<dbReference type="PROSITE" id="PS50235">
    <property type="entry name" value="USP_3"/>
    <property type="match status" value="1"/>
</dbReference>
<dbReference type="GO" id="GO:0005634">
    <property type="term" value="C:nucleus"/>
    <property type="evidence" value="ECO:0007669"/>
    <property type="project" value="UniProtKB-SubCell"/>
</dbReference>
<comment type="similarity">
    <text evidence="4 11">Belongs to the peptidase C19 family.</text>
</comment>
<dbReference type="GO" id="GO:0004843">
    <property type="term" value="F:cysteine-type deubiquitinase activity"/>
    <property type="evidence" value="ECO:0007669"/>
    <property type="project" value="UniProtKB-UniRule"/>
</dbReference>
<evidence type="ECO:0000256" key="3">
    <source>
        <dbReference type="ARBA" id="ARBA00004496"/>
    </source>
</evidence>
<evidence type="ECO:0000256" key="10">
    <source>
        <dbReference type="ARBA" id="ARBA00023242"/>
    </source>
</evidence>
<dbReference type="InterPro" id="IPR035927">
    <property type="entry name" value="DUSP-like_sf"/>
</dbReference>
<dbReference type="SUPFAM" id="SSF143791">
    <property type="entry name" value="DUSP-like"/>
    <property type="match status" value="1"/>
</dbReference>
<keyword evidence="16" id="KW-1185">Reference proteome</keyword>
<evidence type="ECO:0000256" key="2">
    <source>
        <dbReference type="ARBA" id="ARBA00004123"/>
    </source>
</evidence>
<dbReference type="FunFam" id="3.30.2230.10:FF:000003">
    <property type="entry name" value="ubiquitin carboxyl-terminal hydrolase 15 isoform X1"/>
    <property type="match status" value="1"/>
</dbReference>
<evidence type="ECO:0000256" key="6">
    <source>
        <dbReference type="ARBA" id="ARBA00022670"/>
    </source>
</evidence>
<dbReference type="GO" id="GO:0005737">
    <property type="term" value="C:cytoplasm"/>
    <property type="evidence" value="ECO:0007669"/>
    <property type="project" value="UniProtKB-SubCell"/>
</dbReference>
<keyword evidence="10" id="KW-0539">Nucleus</keyword>
<sequence>MAEGGPPICQTQKDEIRNCLNQQLRKDDIWYLLDTKWYKQWKKYVGYDNWDSGNAGEESANPGPIDNSPLLKEDGTLQEHLSEDLDYHLLPKDAWNKLVSWYGIIQGQEAISRGVIEQGMFVKHCKVEVYLLELKLCENSNLDKTVARQFSRASTIAELEKRMKKEYNIPEEKEVRIWNRYMSNTYEHLSKMENTLQDSGLYPGQVIVIEQKNEDGTWPRPAKSSQGSASSYNNYQYEVGRGSATPGLCGLSNLGNTCFMNSALQCMSNVPSLTEYFLSGKWKEELNPDNPLGMRGEIAESYAELIQTMWCGKHLYSLPRAFKLSVGRFAPQFSGYQQQDSQELMAFLLDGLHEDLNRIKSKPYVELTDAGDRPDEVVAKEAWDNYLKRNDSVIIDTFHGLLKSTVQCPQCFKISVTFDPFCYLSLPLPIKKERLMNVTWVPLTPDEKPQAIKVTVPKTGCVGDLRKALSKIVDTPHEMMVVTDVYNHRFHKIFKEEDGLSHILERDVIYVYETSVKNTEDPNVVILPIYFREKGRAKPTNNYGGRDQLFGSPLLLPVKGKVTYDMLYDLLLVQMGRYIRLPESKEEWWKDEDKEDMEEDGEEGKNGGNNNTDKHINGGTEDEDDDDVDEDKKKDEKPVKPKRLFTFTAVNSYGSSELDQKFQDDGRPLKVTPRTYIAVDWHSAAKEKFYDENKALAVEEHESGRNKNPQKKQVIQLSDCLKLFTEAEKLSVQDPWYCPTCKKHQQATKKFDLWSLPNVLIIHLKRFSYNRYWRDKLDALVEFPVHDLNLQEYVINNKGVKSYYDLIAVSNHYGGLGGGHYTAYGLNKSSNEWYYFDDSSVSQSSEDQVVSKAAYVLVYQKRGFQSTLNQYITKPSSAPATETSGASDCGLTNGAASNGVEDSEDMDIN</sequence>
<dbReference type="Pfam" id="PF14533">
    <property type="entry name" value="USP7_C2"/>
    <property type="match status" value="1"/>
</dbReference>
<keyword evidence="7 11" id="KW-0833">Ubl conjugation pathway</keyword>
<dbReference type="EMBL" id="KB203534">
    <property type="protein sequence ID" value="ESO84311.1"/>
    <property type="molecule type" value="Genomic_DNA"/>
</dbReference>
<dbReference type="SMART" id="SM00695">
    <property type="entry name" value="DUSP"/>
    <property type="match status" value="1"/>
</dbReference>
<feature type="region of interest" description="Disordered" evidence="12">
    <location>
        <begin position="875"/>
        <end position="909"/>
    </location>
</feature>
<dbReference type="InterPro" id="IPR038765">
    <property type="entry name" value="Papain-like_cys_pep_sf"/>
</dbReference>
<dbReference type="FunFam" id="3.90.70.10:FF:000013">
    <property type="entry name" value="ubiquitin carboxyl-terminal hydrolase 15 isoform X1"/>
    <property type="match status" value="1"/>
</dbReference>
<dbReference type="RefSeq" id="XP_009064924.1">
    <property type="nucleotide sequence ID" value="XM_009066676.1"/>
</dbReference>
<dbReference type="PANTHER" id="PTHR21646:SF24">
    <property type="entry name" value="UBIQUITIN CARBOXYL-TERMINAL HYDROLASE"/>
    <property type="match status" value="1"/>
</dbReference>
<feature type="domain" description="USP" evidence="13">
    <location>
        <begin position="249"/>
        <end position="862"/>
    </location>
</feature>
<protein>
    <recommendedName>
        <fullName evidence="11">Ubiquitin carboxyl-terminal hydrolase</fullName>
        <ecNumber evidence="11">3.4.19.12</ecNumber>
    </recommendedName>
</protein>
<dbReference type="InterPro" id="IPR029346">
    <property type="entry name" value="USP_C"/>
</dbReference>
<feature type="domain" description="DUSP" evidence="14">
    <location>
        <begin position="7"/>
        <end position="116"/>
    </location>
</feature>
<dbReference type="InterPro" id="IPR018200">
    <property type="entry name" value="USP_CS"/>
</dbReference>
<evidence type="ECO:0000256" key="4">
    <source>
        <dbReference type="ARBA" id="ARBA00009085"/>
    </source>
</evidence>
<dbReference type="PROSITE" id="PS00972">
    <property type="entry name" value="USP_1"/>
    <property type="match status" value="1"/>
</dbReference>
<dbReference type="InterPro" id="IPR028135">
    <property type="entry name" value="Ub_USP-typ"/>
</dbReference>
<evidence type="ECO:0000256" key="5">
    <source>
        <dbReference type="ARBA" id="ARBA00022490"/>
    </source>
</evidence>
<dbReference type="Proteomes" id="UP000030746">
    <property type="component" value="Unassembled WGS sequence"/>
</dbReference>
<dbReference type="CDD" id="cd02674">
    <property type="entry name" value="Peptidase_C19R"/>
    <property type="match status" value="1"/>
</dbReference>
<dbReference type="GeneID" id="20233317"/>
<dbReference type="STRING" id="225164.V3ZTQ9"/>
<feature type="region of interest" description="Disordered" evidence="12">
    <location>
        <begin position="589"/>
        <end position="637"/>
    </location>
</feature>
<dbReference type="OMA" id="RRKHALM"/>
<dbReference type="Pfam" id="PF06337">
    <property type="entry name" value="DUSP"/>
    <property type="match status" value="1"/>
</dbReference>
<keyword evidence="5" id="KW-0963">Cytoplasm</keyword>
<organism evidence="15 16">
    <name type="scientific">Lottia gigantea</name>
    <name type="common">Giant owl limpet</name>
    <dbReference type="NCBI Taxonomy" id="225164"/>
    <lineage>
        <taxon>Eukaryota</taxon>
        <taxon>Metazoa</taxon>
        <taxon>Spiralia</taxon>
        <taxon>Lophotrochozoa</taxon>
        <taxon>Mollusca</taxon>
        <taxon>Gastropoda</taxon>
        <taxon>Patellogastropoda</taxon>
        <taxon>Lottioidea</taxon>
        <taxon>Lottiidae</taxon>
        <taxon>Lottia</taxon>
    </lineage>
</organism>
<dbReference type="Gene3D" id="3.90.70.10">
    <property type="entry name" value="Cysteine proteinases"/>
    <property type="match status" value="2"/>
</dbReference>
<evidence type="ECO:0000256" key="9">
    <source>
        <dbReference type="ARBA" id="ARBA00022807"/>
    </source>
</evidence>
<dbReference type="Gene3D" id="3.30.2230.10">
    <property type="entry name" value="DUSP-like"/>
    <property type="match status" value="1"/>
</dbReference>
<dbReference type="SUPFAM" id="SSF54001">
    <property type="entry name" value="Cysteine proteinases"/>
    <property type="match status" value="1"/>
</dbReference>